<keyword evidence="10" id="KW-1185">Reference proteome</keyword>
<dbReference type="GO" id="GO:0004222">
    <property type="term" value="F:metalloendopeptidase activity"/>
    <property type="evidence" value="ECO:0007669"/>
    <property type="project" value="UniProtKB-EC"/>
</dbReference>
<gene>
    <name evidence="9" type="ordered locus">Halhy_5130</name>
</gene>
<keyword evidence="3 9" id="KW-0378">Hydrolase</keyword>
<proteinExistence type="inferred from homology"/>
<keyword evidence="6" id="KW-0732">Signal</keyword>
<dbReference type="GO" id="GO:0006508">
    <property type="term" value="P:proteolysis"/>
    <property type="evidence" value="ECO:0007669"/>
    <property type="project" value="UniProtKB-KW"/>
</dbReference>
<feature type="domain" description="Peptidase M16 C-terminal" evidence="8">
    <location>
        <begin position="198"/>
        <end position="370"/>
    </location>
</feature>
<dbReference type="AlphaFoldDB" id="F4L3H9"/>
<dbReference type="InterPro" id="IPR011249">
    <property type="entry name" value="Metalloenz_LuxS/M16"/>
</dbReference>
<dbReference type="PANTHER" id="PTHR43690:SF35">
    <property type="entry name" value="NON-CATALYTIC MEMBER OF PEPTIDASE SUBFAMILY M16B-RELATED"/>
    <property type="match status" value="1"/>
</dbReference>
<evidence type="ECO:0000256" key="3">
    <source>
        <dbReference type="ARBA" id="ARBA00022801"/>
    </source>
</evidence>
<keyword evidence="4" id="KW-0862">Zinc</keyword>
<dbReference type="Pfam" id="PF05193">
    <property type="entry name" value="Peptidase_M16_C"/>
    <property type="match status" value="1"/>
</dbReference>
<accession>F4L3H9</accession>
<evidence type="ECO:0000313" key="9">
    <source>
        <dbReference type="EMBL" id="AEE52956.1"/>
    </source>
</evidence>
<keyword evidence="5" id="KW-0482">Metalloprotease</keyword>
<dbReference type="Gene3D" id="3.30.830.10">
    <property type="entry name" value="Metalloenzyme, LuxS/M16 peptidase-like"/>
    <property type="match status" value="2"/>
</dbReference>
<evidence type="ECO:0000256" key="4">
    <source>
        <dbReference type="ARBA" id="ARBA00022833"/>
    </source>
</evidence>
<dbReference type="PANTHER" id="PTHR43690">
    <property type="entry name" value="NARDILYSIN"/>
    <property type="match status" value="1"/>
</dbReference>
<dbReference type="InterPro" id="IPR011765">
    <property type="entry name" value="Pept_M16_N"/>
</dbReference>
<evidence type="ECO:0000313" key="10">
    <source>
        <dbReference type="Proteomes" id="UP000008461"/>
    </source>
</evidence>
<dbReference type="EMBL" id="CP002691">
    <property type="protein sequence ID" value="AEE52956.1"/>
    <property type="molecule type" value="Genomic_DNA"/>
</dbReference>
<reference evidence="9 10" key="1">
    <citation type="journal article" date="2011" name="Stand. Genomic Sci.">
        <title>Complete genome sequence of Haliscomenobacter hydrossis type strain (O).</title>
        <authorList>
            <consortium name="US DOE Joint Genome Institute (JGI-PGF)"/>
            <person name="Daligault H."/>
            <person name="Lapidus A."/>
            <person name="Zeytun A."/>
            <person name="Nolan M."/>
            <person name="Lucas S."/>
            <person name="Del Rio T.G."/>
            <person name="Tice H."/>
            <person name="Cheng J.F."/>
            <person name="Tapia R."/>
            <person name="Han C."/>
            <person name="Goodwin L."/>
            <person name="Pitluck S."/>
            <person name="Liolios K."/>
            <person name="Pagani I."/>
            <person name="Ivanova N."/>
            <person name="Huntemann M."/>
            <person name="Mavromatis K."/>
            <person name="Mikhailova N."/>
            <person name="Pati A."/>
            <person name="Chen A."/>
            <person name="Palaniappan K."/>
            <person name="Land M."/>
            <person name="Hauser L."/>
            <person name="Brambilla E.M."/>
            <person name="Rohde M."/>
            <person name="Verbarg S."/>
            <person name="Goker M."/>
            <person name="Bristow J."/>
            <person name="Eisen J.A."/>
            <person name="Markowitz V."/>
            <person name="Hugenholtz P."/>
            <person name="Kyrpides N.C."/>
            <person name="Klenk H.P."/>
            <person name="Woyke T."/>
        </authorList>
    </citation>
    <scope>NUCLEOTIDE SEQUENCE [LARGE SCALE GENOMIC DNA]</scope>
    <source>
        <strain evidence="10">ATCC 27775 / DSM 1100 / LMG 10767 / O</strain>
    </source>
</reference>
<dbReference type="STRING" id="760192.Halhy_5130"/>
<feature type="domain" description="Peptidase M16 N-terminal" evidence="7">
    <location>
        <begin position="37"/>
        <end position="160"/>
    </location>
</feature>
<dbReference type="OrthoDB" id="9811314at2"/>
<dbReference type="eggNOG" id="COG0612">
    <property type="taxonomic scope" value="Bacteria"/>
</dbReference>
<evidence type="ECO:0000256" key="6">
    <source>
        <dbReference type="SAM" id="SignalP"/>
    </source>
</evidence>
<reference key="2">
    <citation type="submission" date="2011-04" db="EMBL/GenBank/DDBJ databases">
        <title>Complete sequence of chromosome of Haliscomenobacter hydrossis DSM 1100.</title>
        <authorList>
            <consortium name="US DOE Joint Genome Institute (JGI-PGF)"/>
            <person name="Lucas S."/>
            <person name="Han J."/>
            <person name="Lapidus A."/>
            <person name="Bruce D."/>
            <person name="Goodwin L."/>
            <person name="Pitluck S."/>
            <person name="Peters L."/>
            <person name="Kyrpides N."/>
            <person name="Mavromatis K."/>
            <person name="Ivanova N."/>
            <person name="Ovchinnikova G."/>
            <person name="Pagani I."/>
            <person name="Daligault H."/>
            <person name="Detter J.C."/>
            <person name="Han C."/>
            <person name="Land M."/>
            <person name="Hauser L."/>
            <person name="Markowitz V."/>
            <person name="Cheng J.-F."/>
            <person name="Hugenholtz P."/>
            <person name="Woyke T."/>
            <person name="Wu D."/>
            <person name="Verbarg S."/>
            <person name="Frueling A."/>
            <person name="Brambilla E."/>
            <person name="Klenk H.-P."/>
            <person name="Eisen J.A."/>
        </authorList>
    </citation>
    <scope>NUCLEOTIDE SEQUENCE</scope>
    <source>
        <strain>DSM 1100</strain>
    </source>
</reference>
<sequence>MRIWCSLLLCFLGIPFLAKAQMNPVKFERYTLSNGLKVILHEDHSTPIAVVSVLYHVGSKNENPERTGFAHFFEHLLFEGSANVGRGEFDKYLSGAGGQNNANTSQDRTYYYEVLPSNQLPLALWLESERMLHAKIEPKGIETQRQVVKEERRQRIDNQPYGRFLEEMALRLFKTHPYRWTPIGSMEHLDRATESDYVNFYKDFYVPNNAVLTIAGDFNPALIKPMIEKYFSTIPKSTRPIYRPTVVEAPLGKELRDTIYDKVQLPGVFLAYRTPAQTDPDFYALEMLNRLLSGGQSSRIYKALVDEKQVAVAAQSVSLPLEQPGATIILGIANLGAEPSKVEEALDFEIEKVKTALVPETEFQKLRNQLEANLVDENSTLLGIAENLANFEVYYGDANLINTNISRYLKVTREDLQRVAKKYLDKNNRVVLYWLPEQKQ</sequence>
<protein>
    <submittedName>
        <fullName evidence="9">Processing peptidase</fullName>
        <ecNumber evidence="9">3.4.24.64</ecNumber>
    </submittedName>
</protein>
<dbReference type="SUPFAM" id="SSF63411">
    <property type="entry name" value="LuxS/MPP-like metallohydrolase"/>
    <property type="match status" value="2"/>
</dbReference>
<dbReference type="InterPro" id="IPR050626">
    <property type="entry name" value="Peptidase_M16"/>
</dbReference>
<comment type="similarity">
    <text evidence="1">Belongs to the peptidase M16 family.</text>
</comment>
<organism evidence="9 10">
    <name type="scientific">Haliscomenobacter hydrossis (strain ATCC 27775 / DSM 1100 / LMG 10767 / O)</name>
    <dbReference type="NCBI Taxonomy" id="760192"/>
    <lineage>
        <taxon>Bacteria</taxon>
        <taxon>Pseudomonadati</taxon>
        <taxon>Bacteroidota</taxon>
        <taxon>Saprospiria</taxon>
        <taxon>Saprospirales</taxon>
        <taxon>Haliscomenobacteraceae</taxon>
        <taxon>Haliscomenobacter</taxon>
    </lineage>
</organism>
<dbReference type="Proteomes" id="UP000008461">
    <property type="component" value="Chromosome"/>
</dbReference>
<dbReference type="RefSeq" id="WP_013767491.1">
    <property type="nucleotide sequence ID" value="NC_015510.1"/>
</dbReference>
<evidence type="ECO:0000259" key="7">
    <source>
        <dbReference type="Pfam" id="PF00675"/>
    </source>
</evidence>
<feature type="signal peptide" evidence="6">
    <location>
        <begin position="1"/>
        <end position="20"/>
    </location>
</feature>
<dbReference type="Pfam" id="PF00675">
    <property type="entry name" value="Peptidase_M16"/>
    <property type="match status" value="1"/>
</dbReference>
<dbReference type="GO" id="GO:0046872">
    <property type="term" value="F:metal ion binding"/>
    <property type="evidence" value="ECO:0007669"/>
    <property type="project" value="InterPro"/>
</dbReference>
<evidence type="ECO:0000256" key="2">
    <source>
        <dbReference type="ARBA" id="ARBA00022670"/>
    </source>
</evidence>
<name>F4L3H9_HALH1</name>
<keyword evidence="2" id="KW-0645">Protease</keyword>
<evidence type="ECO:0000256" key="1">
    <source>
        <dbReference type="ARBA" id="ARBA00007261"/>
    </source>
</evidence>
<evidence type="ECO:0000256" key="5">
    <source>
        <dbReference type="ARBA" id="ARBA00023049"/>
    </source>
</evidence>
<evidence type="ECO:0000259" key="8">
    <source>
        <dbReference type="Pfam" id="PF05193"/>
    </source>
</evidence>
<dbReference type="HOGENOM" id="CLU_009902_1_1_10"/>
<feature type="chain" id="PRO_5003316393" evidence="6">
    <location>
        <begin position="21"/>
        <end position="440"/>
    </location>
</feature>
<dbReference type="EC" id="3.4.24.64" evidence="9"/>
<dbReference type="InterPro" id="IPR007863">
    <property type="entry name" value="Peptidase_M16_C"/>
</dbReference>
<dbReference type="KEGG" id="hhy:Halhy_5130"/>